<dbReference type="Proteomes" id="UP001055093">
    <property type="component" value="Unassembled WGS sequence"/>
</dbReference>
<comment type="caution">
    <text evidence="5">The sequence shown here is derived from an EMBL/GenBank/DDBJ whole genome shotgun (WGS) entry which is preliminary data.</text>
</comment>
<dbReference type="InterPro" id="IPR036390">
    <property type="entry name" value="WH_DNA-bd_sf"/>
</dbReference>
<dbReference type="RefSeq" id="WP_283207388.1">
    <property type="nucleotide sequence ID" value="NZ_BPRE01000002.1"/>
</dbReference>
<evidence type="ECO:0000256" key="1">
    <source>
        <dbReference type="ARBA" id="ARBA00023015"/>
    </source>
</evidence>
<dbReference type="CDD" id="cd00090">
    <property type="entry name" value="HTH_ARSR"/>
    <property type="match status" value="1"/>
</dbReference>
<dbReference type="InterPro" id="IPR051011">
    <property type="entry name" value="Metal_resp_trans_reg"/>
</dbReference>
<keyword evidence="2" id="KW-0238">DNA-binding</keyword>
<dbReference type="Gene3D" id="1.10.10.10">
    <property type="entry name" value="Winged helix-like DNA-binding domain superfamily/Winged helix DNA-binding domain"/>
    <property type="match status" value="1"/>
</dbReference>
<dbReference type="PANTHER" id="PTHR43132:SF2">
    <property type="entry name" value="ARSENICAL RESISTANCE OPERON REPRESSOR ARSR-RELATED"/>
    <property type="match status" value="1"/>
</dbReference>
<dbReference type="SUPFAM" id="SSF46785">
    <property type="entry name" value="Winged helix' DNA-binding domain"/>
    <property type="match status" value="1"/>
</dbReference>
<proteinExistence type="predicted"/>
<accession>A0ABQ4UPF3</accession>
<protein>
    <recommendedName>
        <fullName evidence="4">HTH arsR-type domain-containing protein</fullName>
    </recommendedName>
</protein>
<dbReference type="PANTHER" id="PTHR43132">
    <property type="entry name" value="ARSENICAL RESISTANCE OPERON REPRESSOR ARSR-RELATED"/>
    <property type="match status" value="1"/>
</dbReference>
<dbReference type="InterPro" id="IPR036388">
    <property type="entry name" value="WH-like_DNA-bd_sf"/>
</dbReference>
<sequence>MNDDAALSVLVALAQETRLAVLLTLLRHLPDGVSAGRLAEAVGCAPSTLSFHVQHLAGAGLVRSYWQAQSVIYFAVPDAIGGLTNFLTRECCQGRPKRCGLPPVERTTQDQLCCGTAAPDHPSPLATVGKTG</sequence>
<feature type="domain" description="HTH arsR-type" evidence="4">
    <location>
        <begin position="1"/>
        <end position="95"/>
    </location>
</feature>
<keyword evidence="1" id="KW-0805">Transcription regulation</keyword>
<dbReference type="PROSITE" id="PS50987">
    <property type="entry name" value="HTH_ARSR_2"/>
    <property type="match status" value="1"/>
</dbReference>
<evidence type="ECO:0000259" key="4">
    <source>
        <dbReference type="PROSITE" id="PS50987"/>
    </source>
</evidence>
<dbReference type="InterPro" id="IPR001845">
    <property type="entry name" value="HTH_ArsR_DNA-bd_dom"/>
</dbReference>
<keyword evidence="6" id="KW-1185">Reference proteome</keyword>
<keyword evidence="3" id="KW-0804">Transcription</keyword>
<name>A0ABQ4UPF3_9HYPH</name>
<organism evidence="5 6">
    <name type="scientific">Methylorubrum suomiense</name>
    <dbReference type="NCBI Taxonomy" id="144191"/>
    <lineage>
        <taxon>Bacteria</taxon>
        <taxon>Pseudomonadati</taxon>
        <taxon>Pseudomonadota</taxon>
        <taxon>Alphaproteobacteria</taxon>
        <taxon>Hyphomicrobiales</taxon>
        <taxon>Methylobacteriaceae</taxon>
        <taxon>Methylorubrum</taxon>
    </lineage>
</organism>
<evidence type="ECO:0000313" key="6">
    <source>
        <dbReference type="Proteomes" id="UP001055093"/>
    </source>
</evidence>
<evidence type="ECO:0000256" key="3">
    <source>
        <dbReference type="ARBA" id="ARBA00023163"/>
    </source>
</evidence>
<reference evidence="5" key="1">
    <citation type="journal article" date="2021" name="Front. Microbiol.">
        <title>Comprehensive Comparative Genomics and Phenotyping of Methylobacterium Species.</title>
        <authorList>
            <person name="Alessa O."/>
            <person name="Ogura Y."/>
            <person name="Fujitani Y."/>
            <person name="Takami H."/>
            <person name="Hayashi T."/>
            <person name="Sahin N."/>
            <person name="Tani A."/>
        </authorList>
    </citation>
    <scope>NUCLEOTIDE SEQUENCE</scope>
    <source>
        <strain evidence="5">DSM 14458</strain>
    </source>
</reference>
<dbReference type="SMART" id="SM00418">
    <property type="entry name" value="HTH_ARSR"/>
    <property type="match status" value="1"/>
</dbReference>
<dbReference type="EMBL" id="BPRE01000002">
    <property type="protein sequence ID" value="GJE74208.1"/>
    <property type="molecule type" value="Genomic_DNA"/>
</dbReference>
<dbReference type="Pfam" id="PF12840">
    <property type="entry name" value="HTH_20"/>
    <property type="match status" value="1"/>
</dbReference>
<gene>
    <name evidence="5" type="ORF">BGCPKDLD_0777</name>
</gene>
<reference evidence="5" key="2">
    <citation type="submission" date="2021-08" db="EMBL/GenBank/DDBJ databases">
        <authorList>
            <person name="Tani A."/>
            <person name="Ola A."/>
            <person name="Ogura Y."/>
            <person name="Katsura K."/>
            <person name="Hayashi T."/>
        </authorList>
    </citation>
    <scope>NUCLEOTIDE SEQUENCE</scope>
    <source>
        <strain evidence="5">DSM 14458</strain>
    </source>
</reference>
<evidence type="ECO:0000313" key="5">
    <source>
        <dbReference type="EMBL" id="GJE74208.1"/>
    </source>
</evidence>
<evidence type="ECO:0000256" key="2">
    <source>
        <dbReference type="ARBA" id="ARBA00023125"/>
    </source>
</evidence>
<dbReference type="InterPro" id="IPR011991">
    <property type="entry name" value="ArsR-like_HTH"/>
</dbReference>